<organism evidence="2 3">
    <name type="scientific">Modicella reniformis</name>
    <dbReference type="NCBI Taxonomy" id="1440133"/>
    <lineage>
        <taxon>Eukaryota</taxon>
        <taxon>Fungi</taxon>
        <taxon>Fungi incertae sedis</taxon>
        <taxon>Mucoromycota</taxon>
        <taxon>Mortierellomycotina</taxon>
        <taxon>Mortierellomycetes</taxon>
        <taxon>Mortierellales</taxon>
        <taxon>Mortierellaceae</taxon>
        <taxon>Modicella</taxon>
    </lineage>
</organism>
<evidence type="ECO:0000313" key="3">
    <source>
        <dbReference type="Proteomes" id="UP000749646"/>
    </source>
</evidence>
<sequence>MDSTTRPDSQVFSPSLVKTSHQNIPKITTPSSRRYLRRSFPTFGTQLSTTPRSSPDDVFKQRQQQLQDAQVEKEQVHQQASHSVKQPISEQDDDASSMSSIIQHPGQAETTTTNGTATATELLSASAIHARQAQEVSERLAKLLQDTAARRAKVAAPSSNTSPTAPRLRTTETEYDFSPDRTRLSTPPRGLHSGMSTRPQRNIQEEEQLQESDGLASPVYMSSPSVRHSLSRQWLEQEKILQRNKELFQRHSDSLKDELANAAQRMSHCHTPVELENDDGEDLLDVTSQGLNQQQETTTVLENIRYDDDQGFDIVDEEVSFKRSTLASSSNHSTVVDPDALLRYDFDDEQEEAYLDLPPTPRVLVRPPEPRTSTPKDGYSSMTEKSLLEVAKKTAAITKELRGVYSNLRELFSPETEAKISGAMSVLSACKNVNGSQASNIRRMFDETVRPNPPVFEAFSPPSSSPPLPSTAIKSPMITRRKPAPLRSAVMPKIQRAPPLEQEQKHHQTLPSKEQSNK</sequence>
<feature type="region of interest" description="Disordered" evidence="1">
    <location>
        <begin position="1"/>
        <end position="100"/>
    </location>
</feature>
<reference evidence="2" key="1">
    <citation type="journal article" date="2020" name="Fungal Divers.">
        <title>Resolving the Mortierellaceae phylogeny through synthesis of multi-gene phylogenetics and phylogenomics.</title>
        <authorList>
            <person name="Vandepol N."/>
            <person name="Liber J."/>
            <person name="Desiro A."/>
            <person name="Na H."/>
            <person name="Kennedy M."/>
            <person name="Barry K."/>
            <person name="Grigoriev I.V."/>
            <person name="Miller A.N."/>
            <person name="O'Donnell K."/>
            <person name="Stajich J.E."/>
            <person name="Bonito G."/>
        </authorList>
    </citation>
    <scope>NUCLEOTIDE SEQUENCE</scope>
    <source>
        <strain evidence="2">MES-2147</strain>
    </source>
</reference>
<dbReference type="AlphaFoldDB" id="A0A9P6LZT7"/>
<feature type="non-terminal residue" evidence="2">
    <location>
        <position position="518"/>
    </location>
</feature>
<keyword evidence="3" id="KW-1185">Reference proteome</keyword>
<feature type="compositionally biased region" description="Polar residues" evidence="1">
    <location>
        <begin position="77"/>
        <end position="89"/>
    </location>
</feature>
<proteinExistence type="predicted"/>
<name>A0A9P6LZT7_9FUNG</name>
<feature type="compositionally biased region" description="Polar residues" evidence="1">
    <location>
        <begin position="1"/>
        <end position="32"/>
    </location>
</feature>
<protein>
    <submittedName>
        <fullName evidence="2">Uncharacterized protein</fullName>
    </submittedName>
</protein>
<feature type="compositionally biased region" description="Polar residues" evidence="1">
    <location>
        <begin position="42"/>
        <end position="53"/>
    </location>
</feature>
<evidence type="ECO:0000313" key="2">
    <source>
        <dbReference type="EMBL" id="KAF9955954.1"/>
    </source>
</evidence>
<evidence type="ECO:0000256" key="1">
    <source>
        <dbReference type="SAM" id="MobiDB-lite"/>
    </source>
</evidence>
<gene>
    <name evidence="2" type="ORF">BGZ65_003075</name>
</gene>
<feature type="compositionally biased region" description="Polar residues" evidence="1">
    <location>
        <begin position="509"/>
        <end position="518"/>
    </location>
</feature>
<feature type="region of interest" description="Disordered" evidence="1">
    <location>
        <begin position="150"/>
        <end position="222"/>
    </location>
</feature>
<feature type="region of interest" description="Disordered" evidence="1">
    <location>
        <begin position="457"/>
        <end position="518"/>
    </location>
</feature>
<dbReference type="Proteomes" id="UP000749646">
    <property type="component" value="Unassembled WGS sequence"/>
</dbReference>
<accession>A0A9P6LZT7</accession>
<dbReference type="EMBL" id="JAAAHW010006723">
    <property type="protein sequence ID" value="KAF9955954.1"/>
    <property type="molecule type" value="Genomic_DNA"/>
</dbReference>
<feature type="region of interest" description="Disordered" evidence="1">
    <location>
        <begin position="360"/>
        <end position="381"/>
    </location>
</feature>
<comment type="caution">
    <text evidence="2">The sequence shown here is derived from an EMBL/GenBank/DDBJ whole genome shotgun (WGS) entry which is preliminary data.</text>
</comment>
<dbReference type="OrthoDB" id="1684416at2759"/>